<dbReference type="InterPro" id="IPR006553">
    <property type="entry name" value="Leu-rich_rpt_Cys-con_subtyp"/>
</dbReference>
<evidence type="ECO:0000313" key="2">
    <source>
        <dbReference type="EMBL" id="KAK9936908.1"/>
    </source>
</evidence>
<sequence length="271" mass="31179">MEKSSYETTQEFSGKQKQSCRNWLDLPEDITGSILSRLRAIDILENAQLVCKTWLKMCKVNPLVWRTIDMDNDMLEDFYYGSLESMCHDLIDRSCGSLVKINVVRFGTNSLLKYITDSSSCGIRHLRLEKCRWITDEGLCAVASKFARLVELDISECSMISYKTLEVVGRSCPLLISLKWKFGFYDKGSNSMDYGDSIARTMHGLHHLSLSGFKLTNEELRNILESCPHLETLDLGESFLPNLEQDLGRRCVEQITRKLRLPFDCFHQIQH</sequence>
<keyword evidence="3" id="KW-1185">Reference proteome</keyword>
<feature type="domain" description="F-box" evidence="1">
    <location>
        <begin position="20"/>
        <end position="68"/>
    </location>
</feature>
<proteinExistence type="predicted"/>
<dbReference type="InterPro" id="IPR032675">
    <property type="entry name" value="LRR_dom_sf"/>
</dbReference>
<dbReference type="CDD" id="cd22164">
    <property type="entry name" value="F-box_AtSKIP19-like"/>
    <property type="match status" value="1"/>
</dbReference>
<dbReference type="EMBL" id="JBEDUW010000003">
    <property type="protein sequence ID" value="KAK9936908.1"/>
    <property type="molecule type" value="Genomic_DNA"/>
</dbReference>
<dbReference type="Pfam" id="PF12937">
    <property type="entry name" value="F-box-like"/>
    <property type="match status" value="1"/>
</dbReference>
<dbReference type="Gene3D" id="1.20.1280.50">
    <property type="match status" value="1"/>
</dbReference>
<dbReference type="AlphaFoldDB" id="A0AAW1XJC7"/>
<dbReference type="Gene3D" id="3.80.10.10">
    <property type="entry name" value="Ribonuclease Inhibitor"/>
    <property type="match status" value="1"/>
</dbReference>
<name>A0AAW1XJC7_RUBAR</name>
<evidence type="ECO:0000259" key="1">
    <source>
        <dbReference type="PROSITE" id="PS50181"/>
    </source>
</evidence>
<dbReference type="PANTHER" id="PTHR38926:SF2">
    <property type="entry name" value="F-BOX_LRR-REPEAT PROTEIN 21-RELATED"/>
    <property type="match status" value="1"/>
</dbReference>
<gene>
    <name evidence="2" type="ORF">M0R45_013728</name>
</gene>
<evidence type="ECO:0000313" key="3">
    <source>
        <dbReference type="Proteomes" id="UP001457282"/>
    </source>
</evidence>
<dbReference type="InterPro" id="IPR001810">
    <property type="entry name" value="F-box_dom"/>
</dbReference>
<dbReference type="PROSITE" id="PS50181">
    <property type="entry name" value="FBOX"/>
    <property type="match status" value="1"/>
</dbReference>
<protein>
    <recommendedName>
        <fullName evidence="1">F-box domain-containing protein</fullName>
    </recommendedName>
</protein>
<dbReference type="PANTHER" id="PTHR38926">
    <property type="entry name" value="F-BOX DOMAIN CONTAINING PROTEIN, EXPRESSED"/>
    <property type="match status" value="1"/>
</dbReference>
<dbReference type="Proteomes" id="UP001457282">
    <property type="component" value="Unassembled WGS sequence"/>
</dbReference>
<organism evidence="2 3">
    <name type="scientific">Rubus argutus</name>
    <name type="common">Southern blackberry</name>
    <dbReference type="NCBI Taxonomy" id="59490"/>
    <lineage>
        <taxon>Eukaryota</taxon>
        <taxon>Viridiplantae</taxon>
        <taxon>Streptophyta</taxon>
        <taxon>Embryophyta</taxon>
        <taxon>Tracheophyta</taxon>
        <taxon>Spermatophyta</taxon>
        <taxon>Magnoliopsida</taxon>
        <taxon>eudicotyledons</taxon>
        <taxon>Gunneridae</taxon>
        <taxon>Pentapetalae</taxon>
        <taxon>rosids</taxon>
        <taxon>fabids</taxon>
        <taxon>Rosales</taxon>
        <taxon>Rosaceae</taxon>
        <taxon>Rosoideae</taxon>
        <taxon>Rosoideae incertae sedis</taxon>
        <taxon>Rubus</taxon>
    </lineage>
</organism>
<reference evidence="2 3" key="1">
    <citation type="journal article" date="2023" name="G3 (Bethesda)">
        <title>A chromosome-length genome assembly and annotation of blackberry (Rubus argutus, cv. 'Hillquist').</title>
        <authorList>
            <person name="Bruna T."/>
            <person name="Aryal R."/>
            <person name="Dudchenko O."/>
            <person name="Sargent D.J."/>
            <person name="Mead D."/>
            <person name="Buti M."/>
            <person name="Cavallini A."/>
            <person name="Hytonen T."/>
            <person name="Andres J."/>
            <person name="Pham M."/>
            <person name="Weisz D."/>
            <person name="Mascagni F."/>
            <person name="Usai G."/>
            <person name="Natali L."/>
            <person name="Bassil N."/>
            <person name="Fernandez G.E."/>
            <person name="Lomsadze A."/>
            <person name="Armour M."/>
            <person name="Olukolu B."/>
            <person name="Poorten T."/>
            <person name="Britton C."/>
            <person name="Davik J."/>
            <person name="Ashrafi H."/>
            <person name="Aiden E.L."/>
            <person name="Borodovsky M."/>
            <person name="Worthington M."/>
        </authorList>
    </citation>
    <scope>NUCLEOTIDE SEQUENCE [LARGE SCALE GENOMIC DNA]</scope>
    <source>
        <strain evidence="2">PI 553951</strain>
    </source>
</reference>
<dbReference type="SUPFAM" id="SSF52047">
    <property type="entry name" value="RNI-like"/>
    <property type="match status" value="1"/>
</dbReference>
<dbReference type="SMART" id="SM00367">
    <property type="entry name" value="LRR_CC"/>
    <property type="match status" value="3"/>
</dbReference>
<accession>A0AAW1XJC7</accession>
<comment type="caution">
    <text evidence="2">The sequence shown here is derived from an EMBL/GenBank/DDBJ whole genome shotgun (WGS) entry which is preliminary data.</text>
</comment>